<evidence type="ECO:0000313" key="9">
    <source>
        <dbReference type="Proteomes" id="UP001152799"/>
    </source>
</evidence>
<gene>
    <name evidence="8" type="ORF">CEUTPL_LOCUS11738</name>
</gene>
<dbReference type="Proteomes" id="UP001152799">
    <property type="component" value="Chromosome 7"/>
</dbReference>
<evidence type="ECO:0000256" key="2">
    <source>
        <dbReference type="ARBA" id="ARBA00007168"/>
    </source>
</evidence>
<feature type="transmembrane region" description="Helical" evidence="7">
    <location>
        <begin position="246"/>
        <end position="271"/>
    </location>
</feature>
<evidence type="ECO:0000256" key="1">
    <source>
        <dbReference type="ARBA" id="ARBA00004141"/>
    </source>
</evidence>
<feature type="transmembrane region" description="Helical" evidence="7">
    <location>
        <begin position="516"/>
        <end position="537"/>
    </location>
</feature>
<keyword evidence="5 7" id="KW-0472">Membrane</keyword>
<feature type="transmembrane region" description="Helical" evidence="7">
    <location>
        <begin position="29"/>
        <end position="50"/>
    </location>
</feature>
<dbReference type="EMBL" id="OU892283">
    <property type="protein sequence ID" value="CAG9771300.1"/>
    <property type="molecule type" value="Genomic_DNA"/>
</dbReference>
<dbReference type="PANTHER" id="PTHR12385">
    <property type="entry name" value="CHOLINE TRANSPORTER-LIKE (SLC FAMILY 44)"/>
    <property type="match status" value="1"/>
</dbReference>
<name>A0A9N9MWC3_9CUCU</name>
<evidence type="ECO:0000256" key="7">
    <source>
        <dbReference type="RuleBase" id="RU368066"/>
    </source>
</evidence>
<dbReference type="AlphaFoldDB" id="A0A9N9MWC3"/>
<dbReference type="PANTHER" id="PTHR12385:SF14">
    <property type="entry name" value="CHOLINE TRANSPORTER-LIKE 2"/>
    <property type="match status" value="1"/>
</dbReference>
<dbReference type="Pfam" id="PF04515">
    <property type="entry name" value="Choline_transpo"/>
    <property type="match status" value="1"/>
</dbReference>
<sequence>MGKQLDLGKKFEYDPTFTGPVKRRSCTDIICLFIFLGFIVGWAVLGIWALKYGNLKNGLNNGRDSSGQRCGIDPTVENLPYLFYFDVTECQSSTVPYLGCSTKQVCVSQCPNTTFYDTNEIPKVIAIPYCTYEQRKKNTYDETNCPKWFVPSEEVHNRCLPSLSTLNNKTLTEIEKTIENFSSIHLGLWASINTGSTQISNSGNHSGFNTITAEFVDSWWRILIGVVVAFVSNMTYILMLRWFAGFMVWFSIDVGVAALAAVTIYFCILWQNSKGGMNDNEDSFLALFIISAIFLVLIILLLIALRSKIKLAIALMREGSKAIASATSVLFFPILPLVLQIAVTAYSILVWAYLYNTPKSKLANVPFVFYILNIFGFFWSTWFVSALSQMVLAQVFAEWYWTMRKRNLPFFALTAAFYRTIRYHLGTLSFGSVIIAIIGTLKFLLKNRLKKVWGLGIICRSGCECCFDLLPKYVTKNAYIMCAIHGQNFCRSAKDAFALLMRNIVRVFVLNKVTNFVFFISEVLITVGVGAAAYLFLMIENSHLKDDGIPVIILIMIITFLISCLFFNVYSVAIDTIFLCFLEDCERNDGKERPYYMSRNLWKILMKKSKTPKYE</sequence>
<evidence type="ECO:0000256" key="6">
    <source>
        <dbReference type="ARBA" id="ARBA00023180"/>
    </source>
</evidence>
<dbReference type="GO" id="GO:0005886">
    <property type="term" value="C:plasma membrane"/>
    <property type="evidence" value="ECO:0007669"/>
    <property type="project" value="UniProtKB-SubCell"/>
</dbReference>
<comment type="function">
    <text evidence="7">Choline transporter.</text>
</comment>
<dbReference type="InterPro" id="IPR007603">
    <property type="entry name" value="Choline_transptr-like"/>
</dbReference>
<evidence type="ECO:0000256" key="5">
    <source>
        <dbReference type="ARBA" id="ARBA00023136"/>
    </source>
</evidence>
<evidence type="ECO:0000313" key="8">
    <source>
        <dbReference type="EMBL" id="CAG9771300.1"/>
    </source>
</evidence>
<dbReference type="OrthoDB" id="420519at2759"/>
<keyword evidence="3 7" id="KW-0812">Transmembrane</keyword>
<evidence type="ECO:0000256" key="4">
    <source>
        <dbReference type="ARBA" id="ARBA00022989"/>
    </source>
</evidence>
<accession>A0A9N9MWC3</accession>
<feature type="transmembrane region" description="Helical" evidence="7">
    <location>
        <begin position="219"/>
        <end position="239"/>
    </location>
</feature>
<comment type="subcellular location">
    <subcellularLocation>
        <location evidence="7">Cell membrane</location>
        <topology evidence="7">Multi-pass membrane protein</topology>
    </subcellularLocation>
    <subcellularLocation>
        <location evidence="1">Membrane</location>
        <topology evidence="1">Multi-pass membrane protein</topology>
    </subcellularLocation>
</comment>
<keyword evidence="6" id="KW-0325">Glycoprotein</keyword>
<feature type="transmembrane region" description="Helical" evidence="7">
    <location>
        <begin position="367"/>
        <end position="400"/>
    </location>
</feature>
<feature type="transmembrane region" description="Helical" evidence="7">
    <location>
        <begin position="421"/>
        <end position="445"/>
    </location>
</feature>
<proteinExistence type="inferred from homology"/>
<keyword evidence="9" id="KW-1185">Reference proteome</keyword>
<protein>
    <recommendedName>
        <fullName evidence="7">Choline transporter-like protein</fullName>
    </recommendedName>
</protein>
<feature type="transmembrane region" description="Helical" evidence="7">
    <location>
        <begin position="549"/>
        <end position="570"/>
    </location>
</feature>
<organism evidence="8 9">
    <name type="scientific">Ceutorhynchus assimilis</name>
    <name type="common">cabbage seed weevil</name>
    <dbReference type="NCBI Taxonomy" id="467358"/>
    <lineage>
        <taxon>Eukaryota</taxon>
        <taxon>Metazoa</taxon>
        <taxon>Ecdysozoa</taxon>
        <taxon>Arthropoda</taxon>
        <taxon>Hexapoda</taxon>
        <taxon>Insecta</taxon>
        <taxon>Pterygota</taxon>
        <taxon>Neoptera</taxon>
        <taxon>Endopterygota</taxon>
        <taxon>Coleoptera</taxon>
        <taxon>Polyphaga</taxon>
        <taxon>Cucujiformia</taxon>
        <taxon>Curculionidae</taxon>
        <taxon>Ceutorhynchinae</taxon>
        <taxon>Ceutorhynchus</taxon>
    </lineage>
</organism>
<feature type="transmembrane region" description="Helical" evidence="7">
    <location>
        <begin position="283"/>
        <end position="305"/>
    </location>
</feature>
<reference evidence="8" key="1">
    <citation type="submission" date="2022-01" db="EMBL/GenBank/DDBJ databases">
        <authorList>
            <person name="King R."/>
        </authorList>
    </citation>
    <scope>NUCLEOTIDE SEQUENCE</scope>
</reference>
<keyword evidence="4 7" id="KW-1133">Transmembrane helix</keyword>
<evidence type="ECO:0000256" key="3">
    <source>
        <dbReference type="ARBA" id="ARBA00022692"/>
    </source>
</evidence>
<comment type="similarity">
    <text evidence="2 7">Belongs to the CTL (choline transporter-like) family.</text>
</comment>
<feature type="transmembrane region" description="Helical" evidence="7">
    <location>
        <begin position="326"/>
        <end position="355"/>
    </location>
</feature>
<dbReference type="GO" id="GO:0022857">
    <property type="term" value="F:transmembrane transporter activity"/>
    <property type="evidence" value="ECO:0007669"/>
    <property type="project" value="UniProtKB-UniRule"/>
</dbReference>